<dbReference type="Gene3D" id="1.10.10.60">
    <property type="entry name" value="Homeodomain-like"/>
    <property type="match status" value="1"/>
</dbReference>
<keyword evidence="6" id="KW-1185">Reference proteome</keyword>
<dbReference type="Proteomes" id="UP000184287">
    <property type="component" value="Unassembled WGS sequence"/>
</dbReference>
<keyword evidence="1" id="KW-0805">Transcription regulation</keyword>
<sequence>MVKTESTTLNYTPDIFPGKEKLTLGESNLSQSLGYPLQLSYTSLIVCLEGTSVVSVNFKNYLLKPNDVLVLAEDYITVVQRVSVDFKVFYCLVDRSLAAEVAFDLPNQLFLFLHQSPFCRPLGPDVALLHGWIAQIKHIKNTCTTHQHIMLRNSLQLFFLKIAETVSPTEINLEHQYSRKEILCWKFWELITQHSTEQRNVAFYANRLNISPYYLSQISKDFLNDSPKGLIDRQVVLEIKALLRTTEMSIQQIADRLSFEDTSYMARYFKRQTGMTLTAYRK</sequence>
<accession>A0A1M5BFR2</accession>
<dbReference type="InterPro" id="IPR018060">
    <property type="entry name" value="HTH_AraC"/>
</dbReference>
<dbReference type="InterPro" id="IPR037923">
    <property type="entry name" value="HTH-like"/>
</dbReference>
<keyword evidence="3" id="KW-0804">Transcription</keyword>
<evidence type="ECO:0000256" key="2">
    <source>
        <dbReference type="ARBA" id="ARBA00023125"/>
    </source>
</evidence>
<name>A0A1M5BFR2_9SPHI</name>
<reference evidence="6" key="1">
    <citation type="submission" date="2016-11" db="EMBL/GenBank/DDBJ databases">
        <authorList>
            <person name="Varghese N."/>
            <person name="Submissions S."/>
        </authorList>
    </citation>
    <scope>NUCLEOTIDE SEQUENCE [LARGE SCALE GENOMIC DNA]</scope>
    <source>
        <strain evidence="6">DSM 16990</strain>
    </source>
</reference>
<dbReference type="PANTHER" id="PTHR43280:SF32">
    <property type="entry name" value="TRANSCRIPTIONAL REGULATORY PROTEIN"/>
    <property type="match status" value="1"/>
</dbReference>
<dbReference type="SUPFAM" id="SSF51215">
    <property type="entry name" value="Regulatory protein AraC"/>
    <property type="match status" value="1"/>
</dbReference>
<dbReference type="OrthoDB" id="1007667at2"/>
<dbReference type="SMART" id="SM00342">
    <property type="entry name" value="HTH_ARAC"/>
    <property type="match status" value="1"/>
</dbReference>
<evidence type="ECO:0000256" key="1">
    <source>
        <dbReference type="ARBA" id="ARBA00023015"/>
    </source>
</evidence>
<dbReference type="SUPFAM" id="SSF46689">
    <property type="entry name" value="Homeodomain-like"/>
    <property type="match status" value="1"/>
</dbReference>
<proteinExistence type="predicted"/>
<dbReference type="InterPro" id="IPR009057">
    <property type="entry name" value="Homeodomain-like_sf"/>
</dbReference>
<dbReference type="AlphaFoldDB" id="A0A1M5BFR2"/>
<dbReference type="Pfam" id="PF12833">
    <property type="entry name" value="HTH_18"/>
    <property type="match status" value="1"/>
</dbReference>
<dbReference type="GO" id="GO:0043565">
    <property type="term" value="F:sequence-specific DNA binding"/>
    <property type="evidence" value="ECO:0007669"/>
    <property type="project" value="InterPro"/>
</dbReference>
<keyword evidence="2" id="KW-0238">DNA-binding</keyword>
<organism evidence="5 6">
    <name type="scientific">Pedobacter caeni</name>
    <dbReference type="NCBI Taxonomy" id="288992"/>
    <lineage>
        <taxon>Bacteria</taxon>
        <taxon>Pseudomonadati</taxon>
        <taxon>Bacteroidota</taxon>
        <taxon>Sphingobacteriia</taxon>
        <taxon>Sphingobacteriales</taxon>
        <taxon>Sphingobacteriaceae</taxon>
        <taxon>Pedobacter</taxon>
    </lineage>
</organism>
<evidence type="ECO:0000259" key="4">
    <source>
        <dbReference type="PROSITE" id="PS01124"/>
    </source>
</evidence>
<evidence type="ECO:0000256" key="3">
    <source>
        <dbReference type="ARBA" id="ARBA00023163"/>
    </source>
</evidence>
<protein>
    <submittedName>
        <fullName evidence="5">Transcriptional regulator, AraC family</fullName>
    </submittedName>
</protein>
<dbReference type="PROSITE" id="PS01124">
    <property type="entry name" value="HTH_ARAC_FAMILY_2"/>
    <property type="match status" value="1"/>
</dbReference>
<evidence type="ECO:0000313" key="6">
    <source>
        <dbReference type="Proteomes" id="UP000184287"/>
    </source>
</evidence>
<feature type="domain" description="HTH araC/xylS-type" evidence="4">
    <location>
        <begin position="185"/>
        <end position="282"/>
    </location>
</feature>
<dbReference type="RefSeq" id="WP_143166782.1">
    <property type="nucleotide sequence ID" value="NZ_FQUQ01000002.1"/>
</dbReference>
<dbReference type="STRING" id="288992.SAMN04488522_1021173"/>
<dbReference type="EMBL" id="FQUQ01000002">
    <property type="protein sequence ID" value="SHF41278.1"/>
    <property type="molecule type" value="Genomic_DNA"/>
</dbReference>
<dbReference type="PANTHER" id="PTHR43280">
    <property type="entry name" value="ARAC-FAMILY TRANSCRIPTIONAL REGULATOR"/>
    <property type="match status" value="1"/>
</dbReference>
<evidence type="ECO:0000313" key="5">
    <source>
        <dbReference type="EMBL" id="SHF41278.1"/>
    </source>
</evidence>
<gene>
    <name evidence="5" type="ORF">SAMN04488522_1021173</name>
</gene>
<dbReference type="GO" id="GO:0003700">
    <property type="term" value="F:DNA-binding transcription factor activity"/>
    <property type="evidence" value="ECO:0007669"/>
    <property type="project" value="InterPro"/>
</dbReference>